<dbReference type="GO" id="GO:0003955">
    <property type="term" value="F:NAD(P)H dehydrogenase (quinone) activity"/>
    <property type="evidence" value="ECO:0007669"/>
    <property type="project" value="TreeGrafter"/>
</dbReference>
<dbReference type="PANTHER" id="PTHR42913:SF3">
    <property type="entry name" value="64 KDA MITOCHONDRIAL NADH DEHYDROGENASE (EUROFUNG)"/>
    <property type="match status" value="1"/>
</dbReference>
<evidence type="ECO:0000313" key="8">
    <source>
        <dbReference type="EMBL" id="QFY58243.1"/>
    </source>
</evidence>
<reference evidence="8 10" key="2">
    <citation type="submission" date="2018-10" db="EMBL/GenBank/DDBJ databases">
        <title>Complete genome sequence of Pseudomonas pelagia strain Kongs-67.</title>
        <authorList>
            <person name="Sinha R.K."/>
            <person name="Krishnan K."/>
        </authorList>
    </citation>
    <scope>NUCLEOTIDE SEQUENCE [LARGE SCALE GENOMIC DNA]</scope>
    <source>
        <strain evidence="8 10">Kongs-67</strain>
    </source>
</reference>
<keyword evidence="5" id="KW-0560">Oxidoreductase</keyword>
<dbReference type="Proteomes" id="UP000243750">
    <property type="component" value="Unassembled WGS sequence"/>
</dbReference>
<dbReference type="PRINTS" id="PR00411">
    <property type="entry name" value="PNDRDTASEI"/>
</dbReference>
<dbReference type="PRINTS" id="PR00368">
    <property type="entry name" value="FADPNR"/>
</dbReference>
<dbReference type="InterPro" id="IPR023753">
    <property type="entry name" value="FAD/NAD-binding_dom"/>
</dbReference>
<dbReference type="AlphaFoldDB" id="A0AA91Z5H8"/>
<feature type="domain" description="FAD/NAD(P)-binding" evidence="6">
    <location>
        <begin position="17"/>
        <end position="365"/>
    </location>
</feature>
<dbReference type="RefSeq" id="WP_096347128.1">
    <property type="nucleotide sequence ID" value="NZ_CP033116.1"/>
</dbReference>
<dbReference type="InterPro" id="IPR051169">
    <property type="entry name" value="NADH-Q_oxidoreductase"/>
</dbReference>
<accession>A0AA91Z5H8</accession>
<keyword evidence="3" id="KW-0285">Flavoprotein</keyword>
<dbReference type="Proteomes" id="UP000344571">
    <property type="component" value="Chromosome"/>
</dbReference>
<evidence type="ECO:0000256" key="3">
    <source>
        <dbReference type="ARBA" id="ARBA00022630"/>
    </source>
</evidence>
<sequence length="460" mass="50550">MSHAESSYAESQVALPRILIVGGGAGGLELATRLGRRLGKKKRARITLVDANMTHIWKPLLHEVAAGSLNSTDDELNYVAQAKWNHFHFQLGAMTHLDRERRIIRLQSIADEQGLELIPEREIGYDYLVLAVGSTTNDFNTPGAAEHCLFLDTRAQAERFHRLLLNQYMKAQASGDEDSIPLPGSRPANPMMRNGEKINVAIIGAGATGVELAAELHHAARLLQAYGLDRISPEDLNINLIEASGRVLPALPERISDPVTATLERLGVKLHTGSPVKEVTADSLLLDNGERIPASLKVWAAGIRAPRFLTELGLETNRINQLAVYNTLQTTLDDRIFAFGDCAACPSGEEGKFVPPRAQAAHQQATLLGKNLTRLIEGKELLTYKYRDYGSLISLASFSAVGNLMGNLTGSVMLEGKLARLFYISLYRMHQMALYGVPRTLLLMLSDRIGRSTEPRLKLH</sequence>
<keyword evidence="10" id="KW-1185">Reference proteome</keyword>
<dbReference type="GO" id="GO:0019646">
    <property type="term" value="P:aerobic electron transport chain"/>
    <property type="evidence" value="ECO:0007669"/>
    <property type="project" value="TreeGrafter"/>
</dbReference>
<dbReference type="InterPro" id="IPR036188">
    <property type="entry name" value="FAD/NAD-bd_sf"/>
</dbReference>
<evidence type="ECO:0000313" key="10">
    <source>
        <dbReference type="Proteomes" id="UP000344571"/>
    </source>
</evidence>
<comment type="similarity">
    <text evidence="2">Belongs to the NADH dehydrogenase family.</text>
</comment>
<keyword evidence="4" id="KW-0274">FAD</keyword>
<evidence type="ECO:0000256" key="2">
    <source>
        <dbReference type="ARBA" id="ARBA00005272"/>
    </source>
</evidence>
<dbReference type="Gene3D" id="3.50.50.100">
    <property type="match status" value="1"/>
</dbReference>
<evidence type="ECO:0000259" key="6">
    <source>
        <dbReference type="Pfam" id="PF07992"/>
    </source>
</evidence>
<dbReference type="PANTHER" id="PTHR42913">
    <property type="entry name" value="APOPTOSIS-INDUCING FACTOR 1"/>
    <property type="match status" value="1"/>
</dbReference>
<evidence type="ECO:0000313" key="7">
    <source>
        <dbReference type="EMBL" id="PCC98928.1"/>
    </source>
</evidence>
<dbReference type="EMBL" id="CP033116">
    <property type="protein sequence ID" value="QFY58243.1"/>
    <property type="molecule type" value="Genomic_DNA"/>
</dbReference>
<organism evidence="7 9">
    <name type="scientific">Halopseudomonas pelagia</name>
    <dbReference type="NCBI Taxonomy" id="553151"/>
    <lineage>
        <taxon>Bacteria</taxon>
        <taxon>Pseudomonadati</taxon>
        <taxon>Pseudomonadota</taxon>
        <taxon>Gammaproteobacteria</taxon>
        <taxon>Pseudomonadales</taxon>
        <taxon>Pseudomonadaceae</taxon>
        <taxon>Halopseudomonas</taxon>
    </lineage>
</organism>
<dbReference type="Pfam" id="PF07992">
    <property type="entry name" value="Pyr_redox_2"/>
    <property type="match status" value="1"/>
</dbReference>
<comment type="cofactor">
    <cofactor evidence="1">
        <name>FAD</name>
        <dbReference type="ChEBI" id="CHEBI:57692"/>
    </cofactor>
</comment>
<gene>
    <name evidence="7" type="ORF">CO192_13805</name>
    <name evidence="8" type="ORF">EAO82_18865</name>
</gene>
<dbReference type="FunFam" id="3.50.50.100:FF:000001">
    <property type="entry name" value="NADH dehydrogenase"/>
    <property type="match status" value="1"/>
</dbReference>
<evidence type="ECO:0000313" key="9">
    <source>
        <dbReference type="Proteomes" id="UP000243750"/>
    </source>
</evidence>
<protein>
    <submittedName>
        <fullName evidence="7 8">FAD-dependent oxidoreductase</fullName>
    </submittedName>
</protein>
<evidence type="ECO:0000256" key="4">
    <source>
        <dbReference type="ARBA" id="ARBA00022827"/>
    </source>
</evidence>
<proteinExistence type="inferred from homology"/>
<evidence type="ECO:0000256" key="1">
    <source>
        <dbReference type="ARBA" id="ARBA00001974"/>
    </source>
</evidence>
<name>A0AA91Z5H8_9GAMM</name>
<reference evidence="7 9" key="1">
    <citation type="submission" date="2017-09" db="EMBL/GenBank/DDBJ databases">
        <title>Bacterial and phytoplankton interrelationship in Kongsfjorden, an Arctic fjord.</title>
        <authorList>
            <person name="Sinha R."/>
            <person name="Krishnan K."/>
        </authorList>
    </citation>
    <scope>NUCLEOTIDE SEQUENCE [LARGE SCALE GENOMIC DNA]</scope>
    <source>
        <strain evidence="7 9">58</strain>
    </source>
</reference>
<evidence type="ECO:0000256" key="5">
    <source>
        <dbReference type="ARBA" id="ARBA00023002"/>
    </source>
</evidence>
<dbReference type="EMBL" id="NWMT01000175">
    <property type="protein sequence ID" value="PCC98928.1"/>
    <property type="molecule type" value="Genomic_DNA"/>
</dbReference>
<dbReference type="SUPFAM" id="SSF51905">
    <property type="entry name" value="FAD/NAD(P)-binding domain"/>
    <property type="match status" value="1"/>
</dbReference>